<dbReference type="InterPro" id="IPR012340">
    <property type="entry name" value="NA-bd_OB-fold"/>
</dbReference>
<dbReference type="SUPFAM" id="SSF50249">
    <property type="entry name" value="Nucleic acid-binding proteins"/>
    <property type="match status" value="1"/>
</dbReference>
<evidence type="ECO:0000313" key="2">
    <source>
        <dbReference type="EMBL" id="EEF28595.1"/>
    </source>
</evidence>
<protein>
    <submittedName>
        <fullName evidence="2">Cold shock protein, putative</fullName>
    </submittedName>
</protein>
<dbReference type="SMART" id="SM00357">
    <property type="entry name" value="CSP"/>
    <property type="match status" value="1"/>
</dbReference>
<sequence length="257" mass="28014">MEKIGTWMATSATPSKQEDIKFDASQYEFFGKNVMEHELGDLDSPSEKAEDKDLLLSEKHEGKNKVISSSCINDLASSFTKLNKTSEPRRAKAITKGLSSPMGSLNNKRARGILIWYSNEKGYGFIKPNGGGVDVFVHSSSLKSNGHIHLGAGMPLEYETIISNAGKLQAINVTAPKGKLLQDSRKVGCGVVSTKKSNMGASHLAKHSCVVAKSGAWHGTQLNYTLWEASTRFVKCGGWSGFAWCYYCGKVGHFFHS</sequence>
<name>B9T6B7_RICCO</name>
<dbReference type="GO" id="GO:0003676">
    <property type="term" value="F:nucleic acid binding"/>
    <property type="evidence" value="ECO:0007669"/>
    <property type="project" value="InterPro"/>
</dbReference>
<accession>B9T6B7</accession>
<dbReference type="PRINTS" id="PR00050">
    <property type="entry name" value="COLDSHOCK"/>
</dbReference>
<dbReference type="AlphaFoldDB" id="B9T6B7"/>
<dbReference type="InParanoid" id="B9T6B7"/>
<dbReference type="eggNOG" id="KOG3070">
    <property type="taxonomic scope" value="Eukaryota"/>
</dbReference>
<dbReference type="PROSITE" id="PS51857">
    <property type="entry name" value="CSD_2"/>
    <property type="match status" value="1"/>
</dbReference>
<evidence type="ECO:0000313" key="3">
    <source>
        <dbReference type="Proteomes" id="UP000008311"/>
    </source>
</evidence>
<dbReference type="Gene3D" id="2.40.50.140">
    <property type="entry name" value="Nucleic acid-binding proteins"/>
    <property type="match status" value="1"/>
</dbReference>
<dbReference type="STRING" id="3988.B9T6B7"/>
<feature type="domain" description="CSD" evidence="1">
    <location>
        <begin position="109"/>
        <end position="175"/>
    </location>
</feature>
<keyword evidence="3" id="KW-1185">Reference proteome</keyword>
<dbReference type="InterPro" id="IPR002059">
    <property type="entry name" value="CSP_DNA-bd"/>
</dbReference>
<dbReference type="InterPro" id="IPR019844">
    <property type="entry name" value="CSD_CS"/>
</dbReference>
<dbReference type="PANTHER" id="PTHR46565:SF16">
    <property type="entry name" value="SHOCK PROTEIN, PUTATIVE-RELATED"/>
    <property type="match status" value="1"/>
</dbReference>
<gene>
    <name evidence="2" type="ORF">RCOM_0237690</name>
</gene>
<dbReference type="Pfam" id="PF00313">
    <property type="entry name" value="CSD"/>
    <property type="match status" value="1"/>
</dbReference>
<dbReference type="InterPro" id="IPR011129">
    <property type="entry name" value="CSD"/>
</dbReference>
<evidence type="ECO:0000259" key="1">
    <source>
        <dbReference type="PROSITE" id="PS51857"/>
    </source>
</evidence>
<reference evidence="3" key="1">
    <citation type="journal article" date="2010" name="Nat. Biotechnol.">
        <title>Draft genome sequence of the oilseed species Ricinus communis.</title>
        <authorList>
            <person name="Chan A.P."/>
            <person name="Crabtree J."/>
            <person name="Zhao Q."/>
            <person name="Lorenzi H."/>
            <person name="Orvis J."/>
            <person name="Puiu D."/>
            <person name="Melake-Berhan A."/>
            <person name="Jones K.M."/>
            <person name="Redman J."/>
            <person name="Chen G."/>
            <person name="Cahoon E.B."/>
            <person name="Gedil M."/>
            <person name="Stanke M."/>
            <person name="Haas B.J."/>
            <person name="Wortman J.R."/>
            <person name="Fraser-Liggett C.M."/>
            <person name="Ravel J."/>
            <person name="Rabinowicz P.D."/>
        </authorList>
    </citation>
    <scope>NUCLEOTIDE SEQUENCE [LARGE SCALE GENOMIC DNA]</scope>
    <source>
        <strain evidence="3">cv. Hale</strain>
    </source>
</reference>
<dbReference type="PROSITE" id="PS00352">
    <property type="entry name" value="CSD_1"/>
    <property type="match status" value="1"/>
</dbReference>
<dbReference type="Proteomes" id="UP000008311">
    <property type="component" value="Unassembled WGS sequence"/>
</dbReference>
<dbReference type="PANTHER" id="PTHR46565">
    <property type="entry name" value="COLD SHOCK DOMAIN PROTEIN 2"/>
    <property type="match status" value="1"/>
</dbReference>
<dbReference type="EMBL" id="EQ974598">
    <property type="protein sequence ID" value="EEF28595.1"/>
    <property type="molecule type" value="Genomic_DNA"/>
</dbReference>
<organism evidence="2 3">
    <name type="scientific">Ricinus communis</name>
    <name type="common">Castor bean</name>
    <dbReference type="NCBI Taxonomy" id="3988"/>
    <lineage>
        <taxon>Eukaryota</taxon>
        <taxon>Viridiplantae</taxon>
        <taxon>Streptophyta</taxon>
        <taxon>Embryophyta</taxon>
        <taxon>Tracheophyta</taxon>
        <taxon>Spermatophyta</taxon>
        <taxon>Magnoliopsida</taxon>
        <taxon>eudicotyledons</taxon>
        <taxon>Gunneridae</taxon>
        <taxon>Pentapetalae</taxon>
        <taxon>rosids</taxon>
        <taxon>fabids</taxon>
        <taxon>Malpighiales</taxon>
        <taxon>Euphorbiaceae</taxon>
        <taxon>Acalyphoideae</taxon>
        <taxon>Acalypheae</taxon>
        <taxon>Ricinus</taxon>
    </lineage>
</organism>
<dbReference type="CDD" id="cd04458">
    <property type="entry name" value="CSP_CDS"/>
    <property type="match status" value="1"/>
</dbReference>
<proteinExistence type="predicted"/>